<dbReference type="Pfam" id="PF25656">
    <property type="entry name" value="DUF7945"/>
    <property type="match status" value="1"/>
</dbReference>
<sequence length="137" mass="15224">MDDDRVIMARARMHVVPAVLALANPPWQRDVWLDPEVFEDLEYVIHTLFDDFCDAEHPERYLGIGLRSEEEVVLLRELDRALTVAEAQAPGGFDAEMLRVEGWAEVVAVAGRLAQVMVANDLGEILALQEGQGAAEV</sequence>
<evidence type="ECO:0000313" key="2">
    <source>
        <dbReference type="Proteomes" id="UP000285596"/>
    </source>
</evidence>
<dbReference type="AlphaFoldDB" id="A0A423V4M1"/>
<dbReference type="InterPro" id="IPR057705">
    <property type="entry name" value="DUF7945"/>
</dbReference>
<reference evidence="1 2" key="1">
    <citation type="submission" date="2018-08" db="EMBL/GenBank/DDBJ databases">
        <title>Streptomyces globisporus 1912-4Crt, whole genome shotgun sequence.</title>
        <authorList>
            <person name="Matselyukh B."/>
        </authorList>
    </citation>
    <scope>NUCLEOTIDE SEQUENCE [LARGE SCALE GENOMIC DNA]</scope>
    <source>
        <strain evidence="1 2">1912-4Crt</strain>
    </source>
</reference>
<protein>
    <submittedName>
        <fullName evidence="1">Uncharacterized protein</fullName>
    </submittedName>
</protein>
<comment type="caution">
    <text evidence="1">The sequence shown here is derived from an EMBL/GenBank/DDBJ whole genome shotgun (WGS) entry which is preliminary data.</text>
</comment>
<organism evidence="1 2">
    <name type="scientific">Streptomyces globisporus</name>
    <dbReference type="NCBI Taxonomy" id="1908"/>
    <lineage>
        <taxon>Bacteria</taxon>
        <taxon>Bacillati</taxon>
        <taxon>Actinomycetota</taxon>
        <taxon>Actinomycetes</taxon>
        <taxon>Kitasatosporales</taxon>
        <taxon>Streptomycetaceae</taxon>
        <taxon>Streptomyces</taxon>
    </lineage>
</organism>
<evidence type="ECO:0000313" key="1">
    <source>
        <dbReference type="EMBL" id="ROV69566.1"/>
    </source>
</evidence>
<dbReference type="RefSeq" id="WP_118900405.1">
    <property type="nucleotide sequence ID" value="NZ_QWFA01000018.1"/>
</dbReference>
<accession>A0A423V4M1</accession>
<gene>
    <name evidence="1" type="ORF">D3105_05220</name>
</gene>
<dbReference type="Proteomes" id="UP000285596">
    <property type="component" value="Unassembled WGS sequence"/>
</dbReference>
<dbReference type="NCBIfam" id="NF047838">
    <property type="entry name" value="SCO4402_fam"/>
    <property type="match status" value="1"/>
</dbReference>
<dbReference type="EMBL" id="QWFA01000018">
    <property type="protein sequence ID" value="ROV69566.1"/>
    <property type="molecule type" value="Genomic_DNA"/>
</dbReference>
<proteinExistence type="predicted"/>
<name>A0A423V4M1_STRGL</name>